<evidence type="ECO:0000313" key="1">
    <source>
        <dbReference type="EMBL" id="KII71305.1"/>
    </source>
</evidence>
<accession>A0A0C2N4M6</accession>
<dbReference type="Proteomes" id="UP000031668">
    <property type="component" value="Unassembled WGS sequence"/>
</dbReference>
<gene>
    <name evidence="1" type="ORF">RF11_03704</name>
</gene>
<reference evidence="1 2" key="1">
    <citation type="journal article" date="2014" name="Genome Biol. Evol.">
        <title>The genome of the myxosporean Thelohanellus kitauei shows adaptations to nutrient acquisition within its fish host.</title>
        <authorList>
            <person name="Yang Y."/>
            <person name="Xiong J."/>
            <person name="Zhou Z."/>
            <person name="Huo F."/>
            <person name="Miao W."/>
            <person name="Ran C."/>
            <person name="Liu Y."/>
            <person name="Zhang J."/>
            <person name="Feng J."/>
            <person name="Wang M."/>
            <person name="Wang M."/>
            <person name="Wang L."/>
            <person name="Yao B."/>
        </authorList>
    </citation>
    <scope>NUCLEOTIDE SEQUENCE [LARGE SCALE GENOMIC DNA]</scope>
    <source>
        <strain evidence="1">Wuqing</strain>
    </source>
</reference>
<dbReference type="AlphaFoldDB" id="A0A0C2N4M6"/>
<name>A0A0C2N4M6_THEKT</name>
<evidence type="ECO:0000313" key="2">
    <source>
        <dbReference type="Proteomes" id="UP000031668"/>
    </source>
</evidence>
<keyword evidence="2" id="KW-1185">Reference proteome</keyword>
<dbReference type="EMBL" id="JWZT01001801">
    <property type="protein sequence ID" value="KII71305.1"/>
    <property type="molecule type" value="Genomic_DNA"/>
</dbReference>
<proteinExistence type="predicted"/>
<organism evidence="1 2">
    <name type="scientific">Thelohanellus kitauei</name>
    <name type="common">Myxosporean</name>
    <dbReference type="NCBI Taxonomy" id="669202"/>
    <lineage>
        <taxon>Eukaryota</taxon>
        <taxon>Metazoa</taxon>
        <taxon>Cnidaria</taxon>
        <taxon>Myxozoa</taxon>
        <taxon>Myxosporea</taxon>
        <taxon>Bivalvulida</taxon>
        <taxon>Platysporina</taxon>
        <taxon>Myxobolidae</taxon>
        <taxon>Thelohanellus</taxon>
    </lineage>
</organism>
<comment type="caution">
    <text evidence="1">The sequence shown here is derived from an EMBL/GenBank/DDBJ whole genome shotgun (WGS) entry which is preliminary data.</text>
</comment>
<protein>
    <submittedName>
        <fullName evidence="1">Uncharacterized protein</fullName>
    </submittedName>
</protein>
<sequence>MTSTRCVYISPPRPILMYIKPQYKFDDNKWWLEISRNDMDQNSLVQWAPSLMTEIRPLEYFPQIFTYNPTTKQHIINKYTKCLLSRQPIWECLSMNTDYFKILEYWKAELS</sequence>